<organism evidence="1 2">
    <name type="scientific">Jatropha curcas</name>
    <name type="common">Barbados nut</name>
    <dbReference type="NCBI Taxonomy" id="180498"/>
    <lineage>
        <taxon>Eukaryota</taxon>
        <taxon>Viridiplantae</taxon>
        <taxon>Streptophyta</taxon>
        <taxon>Embryophyta</taxon>
        <taxon>Tracheophyta</taxon>
        <taxon>Spermatophyta</taxon>
        <taxon>Magnoliopsida</taxon>
        <taxon>eudicotyledons</taxon>
        <taxon>Gunneridae</taxon>
        <taxon>Pentapetalae</taxon>
        <taxon>rosids</taxon>
        <taxon>fabids</taxon>
        <taxon>Malpighiales</taxon>
        <taxon>Euphorbiaceae</taxon>
        <taxon>Crotonoideae</taxon>
        <taxon>Jatropheae</taxon>
        <taxon>Jatropha</taxon>
    </lineage>
</organism>
<gene>
    <name evidence="1" type="ORF">JCGZ_24123</name>
</gene>
<dbReference type="AlphaFoldDB" id="A0A067LGH6"/>
<accession>A0A067LGH6</accession>
<evidence type="ECO:0000313" key="1">
    <source>
        <dbReference type="EMBL" id="KDP43665.1"/>
    </source>
</evidence>
<dbReference type="Proteomes" id="UP000027138">
    <property type="component" value="Unassembled WGS sequence"/>
</dbReference>
<name>A0A067LGH6_JATCU</name>
<protein>
    <submittedName>
        <fullName evidence="1">Uncharacterized protein</fullName>
    </submittedName>
</protein>
<proteinExistence type="predicted"/>
<reference evidence="1 2" key="1">
    <citation type="journal article" date="2014" name="PLoS ONE">
        <title>Global Analysis of Gene Expression Profiles in Physic Nut (Jatropha curcas L.) Seedlings Exposed to Salt Stress.</title>
        <authorList>
            <person name="Zhang L."/>
            <person name="Zhang C."/>
            <person name="Wu P."/>
            <person name="Chen Y."/>
            <person name="Li M."/>
            <person name="Jiang H."/>
            <person name="Wu G."/>
        </authorList>
    </citation>
    <scope>NUCLEOTIDE SEQUENCE [LARGE SCALE GENOMIC DNA]</scope>
    <source>
        <strain evidence="2">cv. GZQX0401</strain>
        <tissue evidence="1">Young leaves</tissue>
    </source>
</reference>
<keyword evidence="2" id="KW-1185">Reference proteome</keyword>
<dbReference type="EMBL" id="KK914263">
    <property type="protein sequence ID" value="KDP43665.1"/>
    <property type="molecule type" value="Genomic_DNA"/>
</dbReference>
<evidence type="ECO:0000313" key="2">
    <source>
        <dbReference type="Proteomes" id="UP000027138"/>
    </source>
</evidence>
<sequence>MDYDHSNYISEIDCPDADMEESVVQERPKEYTLNLRSGENEAEEEMAVENPVFQQMFDEVPAETHLHHDHPNFCNTNSIDSTILDGTLEIDIGVDGYFNPFLNEDRKDSDETSLGDHELDNAELVIARENKIKMINTIVDHGSGLGLDVPIANSHSTQHDADQFKEEDDERTAGIGPMIVSEYEATNEEFSSTCSSEEGVLESTKRKIKAKNVL</sequence>